<dbReference type="RefSeq" id="WP_343891601.1">
    <property type="nucleotide sequence ID" value="NZ_BAAAEH010000047.1"/>
</dbReference>
<comment type="caution">
    <text evidence="2">The sequence shown here is derived from an EMBL/GenBank/DDBJ whole genome shotgun (WGS) entry which is preliminary data.</text>
</comment>
<organism evidence="2 3">
    <name type="scientific">Sphingomonas oligophenolica</name>
    <dbReference type="NCBI Taxonomy" id="301154"/>
    <lineage>
        <taxon>Bacteria</taxon>
        <taxon>Pseudomonadati</taxon>
        <taxon>Pseudomonadota</taxon>
        <taxon>Alphaproteobacteria</taxon>
        <taxon>Sphingomonadales</taxon>
        <taxon>Sphingomonadaceae</taxon>
        <taxon>Sphingomonas</taxon>
    </lineage>
</organism>
<protein>
    <submittedName>
        <fullName evidence="2">Helix-turn-helix domain-containing protein</fullName>
    </submittedName>
</protein>
<proteinExistence type="predicted"/>
<gene>
    <name evidence="2" type="ORF">ABC974_04830</name>
</gene>
<reference evidence="2 3" key="1">
    <citation type="submission" date="2024-05" db="EMBL/GenBank/DDBJ databases">
        <authorList>
            <person name="Liu Q."/>
            <person name="Xin Y.-H."/>
        </authorList>
    </citation>
    <scope>NUCLEOTIDE SEQUENCE [LARGE SCALE GENOMIC DNA]</scope>
    <source>
        <strain evidence="2 3">CGMCC 1.10181</strain>
    </source>
</reference>
<dbReference type="EMBL" id="JBDIME010000003">
    <property type="protein sequence ID" value="MEN2788942.1"/>
    <property type="molecule type" value="Genomic_DNA"/>
</dbReference>
<dbReference type="Gene3D" id="1.10.10.60">
    <property type="entry name" value="Homeodomain-like"/>
    <property type="match status" value="1"/>
</dbReference>
<sequence length="182" mass="20349">MIYEPAFADQARHLCRLGATDEELAEHFEVCVRTIYRWRNTHEEFAEAVVAGKEHADSRVERALYSRAVGCSVERVKIFKHAGDPDPVYAPYRLHLPPDANAALQWLRVRQPKKWRATEEEKDDPGVIAMFEKAIARVSDPNSPFARSRPAGAPPGNDSAPVPAPVPAPVYVKAHLRAPRHG</sequence>
<dbReference type="Proteomes" id="UP001419910">
    <property type="component" value="Unassembled WGS sequence"/>
</dbReference>
<accession>A0ABU9XZI5</accession>
<keyword evidence="3" id="KW-1185">Reference proteome</keyword>
<name>A0ABU9XZI5_9SPHN</name>
<evidence type="ECO:0000256" key="1">
    <source>
        <dbReference type="SAM" id="MobiDB-lite"/>
    </source>
</evidence>
<evidence type="ECO:0000313" key="2">
    <source>
        <dbReference type="EMBL" id="MEN2788942.1"/>
    </source>
</evidence>
<evidence type="ECO:0000313" key="3">
    <source>
        <dbReference type="Proteomes" id="UP001419910"/>
    </source>
</evidence>
<feature type="region of interest" description="Disordered" evidence="1">
    <location>
        <begin position="140"/>
        <end position="166"/>
    </location>
</feature>